<dbReference type="SUPFAM" id="SSF56300">
    <property type="entry name" value="Metallo-dependent phosphatases"/>
    <property type="match status" value="1"/>
</dbReference>
<proteinExistence type="inferred from homology"/>
<keyword evidence="2" id="KW-1133">Transmembrane helix</keyword>
<dbReference type="EMBL" id="LCBX01000017">
    <property type="protein sequence ID" value="KKS20766.1"/>
    <property type="molecule type" value="Genomic_DNA"/>
</dbReference>
<dbReference type="AlphaFoldDB" id="A0A0G0ZFE7"/>
<keyword evidence="2" id="KW-0812">Transmembrane</keyword>
<feature type="transmembrane region" description="Helical" evidence="2">
    <location>
        <begin position="21"/>
        <end position="39"/>
    </location>
</feature>
<dbReference type="PANTHER" id="PTHR43143">
    <property type="entry name" value="METALLOPHOSPHOESTERASE, CALCINEURIN SUPERFAMILY"/>
    <property type="match status" value="1"/>
</dbReference>
<comment type="similarity">
    <text evidence="1">Belongs to the metallophosphoesterase superfamily. YfcE family.</text>
</comment>
<protein>
    <submittedName>
        <fullName evidence="4">Metallophosphoesterase</fullName>
    </submittedName>
</protein>
<gene>
    <name evidence="4" type="ORF">UU77_C0017G0003</name>
</gene>
<reference evidence="4 5" key="1">
    <citation type="journal article" date="2015" name="Nature">
        <title>rRNA introns, odd ribosomes, and small enigmatic genomes across a large radiation of phyla.</title>
        <authorList>
            <person name="Brown C.T."/>
            <person name="Hug L.A."/>
            <person name="Thomas B.C."/>
            <person name="Sharon I."/>
            <person name="Castelle C.J."/>
            <person name="Singh A."/>
            <person name="Wilkins M.J."/>
            <person name="Williams K.H."/>
            <person name="Banfield J.F."/>
        </authorList>
    </citation>
    <scope>NUCLEOTIDE SEQUENCE [LARGE SCALE GENOMIC DNA]</scope>
</reference>
<feature type="domain" description="Calcineurin-like phosphoesterase" evidence="3">
    <location>
        <begin position="127"/>
        <end position="230"/>
    </location>
</feature>
<evidence type="ECO:0000256" key="1">
    <source>
        <dbReference type="ARBA" id="ARBA00008950"/>
    </source>
</evidence>
<dbReference type="InterPro" id="IPR029052">
    <property type="entry name" value="Metallo-depent_PP-like"/>
</dbReference>
<comment type="caution">
    <text evidence="4">The sequence shown here is derived from an EMBL/GenBank/DDBJ whole genome shotgun (WGS) entry which is preliminary data.</text>
</comment>
<name>A0A0G0ZFE7_UNCKA</name>
<evidence type="ECO:0000313" key="5">
    <source>
        <dbReference type="Proteomes" id="UP000034507"/>
    </source>
</evidence>
<dbReference type="InterPro" id="IPR024654">
    <property type="entry name" value="Calcineurin-like_PHP_lpxH"/>
</dbReference>
<organism evidence="4 5">
    <name type="scientific">candidate division WWE3 bacterium GW2011_GWC1_41_7</name>
    <dbReference type="NCBI Taxonomy" id="1619119"/>
    <lineage>
        <taxon>Bacteria</taxon>
        <taxon>Katanobacteria</taxon>
    </lineage>
</organism>
<dbReference type="InterPro" id="IPR051918">
    <property type="entry name" value="STPP_CPPED1"/>
</dbReference>
<evidence type="ECO:0000256" key="2">
    <source>
        <dbReference type="SAM" id="Phobius"/>
    </source>
</evidence>
<sequence length="352" mass="38863">MARYKKNKKHEPGILFRGVRMLVSIVVLTAFVLGISYFVKEVSSLDARTLTQTLAPYLELAGIDSEQFGKAVSKIVSKFPAGNTLTTGVNGSGGVLEQDYSSTGSVAGSSVENLTADESESVVLASIVLLADSHDKTELLKKSLEMAKEIKPDYVFHLGDLTDLGLLETLREAKGVLDSSGLKYYAISGDHDLWKSVGPENFLNVFNKNYHSVTVGDNKFVLFDNSANYSTVSDVQMSWFENELTDADFVVLSQPLYHPVNDRVMGVVNGEEVMKVKEQAGKILDMIRNSGVEAIIAADHHQYSEYEDPVNSNLTHYVVGAITDTRNIQTPRFAVLKIYENRDFTVEEVMLE</sequence>
<accession>A0A0G0ZFE7</accession>
<dbReference type="Proteomes" id="UP000034507">
    <property type="component" value="Unassembled WGS sequence"/>
</dbReference>
<evidence type="ECO:0000259" key="3">
    <source>
        <dbReference type="Pfam" id="PF12850"/>
    </source>
</evidence>
<dbReference type="Pfam" id="PF12850">
    <property type="entry name" value="Metallophos_2"/>
    <property type="match status" value="1"/>
</dbReference>
<evidence type="ECO:0000313" key="4">
    <source>
        <dbReference type="EMBL" id="KKS20766.1"/>
    </source>
</evidence>
<dbReference type="Gene3D" id="3.60.21.10">
    <property type="match status" value="1"/>
</dbReference>
<keyword evidence="2" id="KW-0472">Membrane</keyword>
<dbReference type="PANTHER" id="PTHR43143:SF1">
    <property type="entry name" value="SERINE_THREONINE-PROTEIN PHOSPHATASE CPPED1"/>
    <property type="match status" value="1"/>
</dbReference>